<dbReference type="SUPFAM" id="SSF46689">
    <property type="entry name" value="Homeodomain-like"/>
    <property type="match status" value="2"/>
</dbReference>
<dbReference type="InterPro" id="IPR050204">
    <property type="entry name" value="AraC_XylS_family_regulators"/>
</dbReference>
<gene>
    <name evidence="6" type="ORF">MS5N3_29160</name>
</gene>
<feature type="domain" description="HTH araC/xylS-type" evidence="5">
    <location>
        <begin position="203"/>
        <end position="300"/>
    </location>
</feature>
<dbReference type="Gene3D" id="1.10.10.60">
    <property type="entry name" value="Homeodomain-like"/>
    <property type="match status" value="2"/>
</dbReference>
<keyword evidence="3" id="KW-0804">Transcription</keyword>
<protein>
    <submittedName>
        <fullName evidence="6">AraC family transcriptional regulator</fullName>
    </submittedName>
</protein>
<dbReference type="PANTHER" id="PTHR46796">
    <property type="entry name" value="HTH-TYPE TRANSCRIPTIONAL ACTIVATOR RHAS-RELATED"/>
    <property type="match status" value="1"/>
</dbReference>
<comment type="function">
    <text evidence="4">Regulatory protein of the TOL plasmid xyl operons. XylS activates the xylXYZLTEGFJQKIH operon required for the degradation of toluene, m-xylene and p-xylene.</text>
</comment>
<dbReference type="Proteomes" id="UP000340077">
    <property type="component" value="Unassembled WGS sequence"/>
</dbReference>
<dbReference type="PANTHER" id="PTHR46796:SF13">
    <property type="entry name" value="HTH-TYPE TRANSCRIPTIONAL ACTIVATOR RHAS"/>
    <property type="match status" value="1"/>
</dbReference>
<keyword evidence="7" id="KW-1185">Reference proteome</keyword>
<dbReference type="InterPro" id="IPR018062">
    <property type="entry name" value="HTH_AraC-typ_CS"/>
</dbReference>
<dbReference type="InterPro" id="IPR009057">
    <property type="entry name" value="Homeodomain-like_sf"/>
</dbReference>
<comment type="caution">
    <text evidence="6">The sequence shown here is derived from an EMBL/GenBank/DDBJ whole genome shotgun (WGS) entry which is preliminary data.</text>
</comment>
<evidence type="ECO:0000313" key="6">
    <source>
        <dbReference type="EMBL" id="GBO85465.1"/>
    </source>
</evidence>
<accession>A0A5M3PRE1</accession>
<evidence type="ECO:0000256" key="4">
    <source>
        <dbReference type="ARBA" id="ARBA00037345"/>
    </source>
</evidence>
<keyword evidence="2" id="KW-0238">DNA-binding</keyword>
<dbReference type="EMBL" id="BGZH01000003">
    <property type="protein sequence ID" value="GBO85465.1"/>
    <property type="molecule type" value="Genomic_DNA"/>
</dbReference>
<organism evidence="6 7">
    <name type="scientific">Marinobacter salsuginis</name>
    <dbReference type="NCBI Taxonomy" id="418719"/>
    <lineage>
        <taxon>Bacteria</taxon>
        <taxon>Pseudomonadati</taxon>
        <taxon>Pseudomonadota</taxon>
        <taxon>Gammaproteobacteria</taxon>
        <taxon>Pseudomonadales</taxon>
        <taxon>Marinobacteraceae</taxon>
        <taxon>Marinobacter</taxon>
    </lineage>
</organism>
<evidence type="ECO:0000256" key="2">
    <source>
        <dbReference type="ARBA" id="ARBA00023125"/>
    </source>
</evidence>
<dbReference type="GO" id="GO:0009893">
    <property type="term" value="P:positive regulation of metabolic process"/>
    <property type="evidence" value="ECO:0007669"/>
    <property type="project" value="UniProtKB-ARBA"/>
</dbReference>
<evidence type="ECO:0000259" key="5">
    <source>
        <dbReference type="PROSITE" id="PS01124"/>
    </source>
</evidence>
<name>A0A5M3PRE1_9GAMM</name>
<dbReference type="InterPro" id="IPR032783">
    <property type="entry name" value="AraC_lig"/>
</dbReference>
<dbReference type="AlphaFoldDB" id="A0A5M3PRE1"/>
<evidence type="ECO:0000256" key="1">
    <source>
        <dbReference type="ARBA" id="ARBA00023015"/>
    </source>
</evidence>
<dbReference type="GO" id="GO:0003700">
    <property type="term" value="F:DNA-binding transcription factor activity"/>
    <property type="evidence" value="ECO:0007669"/>
    <property type="project" value="InterPro"/>
</dbReference>
<evidence type="ECO:0000313" key="7">
    <source>
        <dbReference type="Proteomes" id="UP000340077"/>
    </source>
</evidence>
<dbReference type="Pfam" id="PF12833">
    <property type="entry name" value="HTH_18"/>
    <property type="match status" value="1"/>
</dbReference>
<dbReference type="SMART" id="SM00342">
    <property type="entry name" value="HTH_ARAC"/>
    <property type="match status" value="1"/>
</dbReference>
<dbReference type="Pfam" id="PF12852">
    <property type="entry name" value="Cupin_6"/>
    <property type="match status" value="1"/>
</dbReference>
<dbReference type="PROSITE" id="PS00041">
    <property type="entry name" value="HTH_ARAC_FAMILY_1"/>
    <property type="match status" value="1"/>
</dbReference>
<evidence type="ECO:0000256" key="3">
    <source>
        <dbReference type="ARBA" id="ARBA00023163"/>
    </source>
</evidence>
<keyword evidence="1" id="KW-0805">Transcription regulation</keyword>
<dbReference type="InterPro" id="IPR018060">
    <property type="entry name" value="HTH_AraC"/>
</dbReference>
<proteinExistence type="predicted"/>
<reference evidence="6 7" key="1">
    <citation type="journal article" date="2019" name="J. Gen. Appl. Microbiol.">
        <title>Aerobic degradation of cis-dichloroethene by the marine bacterium Marinobacter salsuginis strain 5N-3.</title>
        <authorList>
            <person name="Inoue Y."/>
            <person name="Fukunaga Y."/>
            <person name="Katsumata H."/>
            <person name="Ohji S."/>
            <person name="Hosoyama A."/>
            <person name="Mori K."/>
            <person name="Ando K."/>
        </authorList>
    </citation>
    <scope>NUCLEOTIDE SEQUENCE [LARGE SCALE GENOMIC DNA]</scope>
    <source>
        <strain evidence="6 7">5N-3</strain>
    </source>
</reference>
<sequence length="319" mass="35159">MMTTFETLRPRAVLNAYDRSNFYANYLEWLMDRLSYILDQLNVNAGVFFRGQLCGLASFEEEGTGYIHVLRSGVLDIMEANREKMTLTEPTMIFSVRSQPHQLFGANKEGAEMICASIKFQTGSRNPVLQALPPSVVLPLSSVQGLGSFVDVLFAEAEAAQEGRDAVMNRLVEVIFVNVLRHIVSGGETPKGMLSALADRQLSKVLNCIDSNLNGDLSVDKLADVATMSRSTFIQHFKNVLSLAPGEYVQNARISAAKKLILKDKPMSIICFEVGYEDASGFSRAFKKNTGMTPREWKKLNATAAEANNTEAEENANVA</sequence>
<dbReference type="GO" id="GO:0043565">
    <property type="term" value="F:sequence-specific DNA binding"/>
    <property type="evidence" value="ECO:0007669"/>
    <property type="project" value="InterPro"/>
</dbReference>
<dbReference type="PROSITE" id="PS01124">
    <property type="entry name" value="HTH_ARAC_FAMILY_2"/>
    <property type="match status" value="1"/>
</dbReference>